<evidence type="ECO:0008006" key="4">
    <source>
        <dbReference type="Google" id="ProtNLM"/>
    </source>
</evidence>
<organism evidence="2 3">
    <name type="scientific">Microbacterium azadirachtae</name>
    <dbReference type="NCBI Taxonomy" id="582680"/>
    <lineage>
        <taxon>Bacteria</taxon>
        <taxon>Bacillati</taxon>
        <taxon>Actinomycetota</taxon>
        <taxon>Actinomycetes</taxon>
        <taxon>Micrococcales</taxon>
        <taxon>Microbacteriaceae</taxon>
        <taxon>Microbacterium</taxon>
    </lineage>
</organism>
<dbReference type="AlphaFoldDB" id="A0A0F0KSN2"/>
<proteinExistence type="predicted"/>
<keyword evidence="1" id="KW-0732">Signal</keyword>
<feature type="signal peptide" evidence="1">
    <location>
        <begin position="1"/>
        <end position="34"/>
    </location>
</feature>
<evidence type="ECO:0000313" key="2">
    <source>
        <dbReference type="EMBL" id="KJL23912.1"/>
    </source>
</evidence>
<dbReference type="PATRIC" id="fig|582680.7.peg.1913"/>
<dbReference type="Proteomes" id="UP000033448">
    <property type="component" value="Unassembled WGS sequence"/>
</dbReference>
<sequence length="173" mass="17510">MIAAKRSRLRRAVLAALVVAGCAAALLWPRPAMTDASYTDGEYVASGTVTAATLSNPSNMTCTVTKGVAGIFASVTIGWQSAYPLTATVGGITVLTASSSVKTSTVTGISSSGTGPYTYSVTLDQTLLLSLVTNLLGSTTTFTVVNAAGTNWTSASLTKTLTMSVAGLNAKCV</sequence>
<reference evidence="2 3" key="1">
    <citation type="submission" date="2015-02" db="EMBL/GenBank/DDBJ databases">
        <title>Draft genome sequences of ten Microbacterium spp. with emphasis on heavy metal contaminated environments.</title>
        <authorList>
            <person name="Corretto E."/>
        </authorList>
    </citation>
    <scope>NUCLEOTIDE SEQUENCE [LARGE SCALE GENOMIC DNA]</scope>
    <source>
        <strain evidence="2 3">DSM 23848</strain>
    </source>
</reference>
<dbReference type="EMBL" id="JYIT01000075">
    <property type="protein sequence ID" value="KJL23912.1"/>
    <property type="molecule type" value="Genomic_DNA"/>
</dbReference>
<evidence type="ECO:0000313" key="3">
    <source>
        <dbReference type="Proteomes" id="UP000033448"/>
    </source>
</evidence>
<comment type="caution">
    <text evidence="2">The sequence shown here is derived from an EMBL/GenBank/DDBJ whole genome shotgun (WGS) entry which is preliminary data.</text>
</comment>
<evidence type="ECO:0000256" key="1">
    <source>
        <dbReference type="SAM" id="SignalP"/>
    </source>
</evidence>
<gene>
    <name evidence="2" type="ORF">RL72_01864</name>
</gene>
<dbReference type="RefSeq" id="WP_045250552.1">
    <property type="nucleotide sequence ID" value="NZ_JYIT01000075.1"/>
</dbReference>
<protein>
    <recommendedName>
        <fullName evidence="4">Ig-like domain-containing protein</fullName>
    </recommendedName>
</protein>
<name>A0A0F0KSN2_9MICO</name>
<keyword evidence="3" id="KW-1185">Reference proteome</keyword>
<dbReference type="PROSITE" id="PS51257">
    <property type="entry name" value="PROKAR_LIPOPROTEIN"/>
    <property type="match status" value="1"/>
</dbReference>
<accession>A0A0F0KSN2</accession>
<feature type="chain" id="PRO_5002444593" description="Ig-like domain-containing protein" evidence="1">
    <location>
        <begin position="35"/>
        <end position="173"/>
    </location>
</feature>